<feature type="transmembrane region" description="Helical" evidence="11">
    <location>
        <begin position="1503"/>
        <end position="1522"/>
    </location>
</feature>
<dbReference type="CDD" id="cd06257">
    <property type="entry name" value="DnaJ"/>
    <property type="match status" value="1"/>
</dbReference>
<dbReference type="OrthoDB" id="66620at2759"/>
<dbReference type="GO" id="GO:0005524">
    <property type="term" value="F:ATP binding"/>
    <property type="evidence" value="ECO:0007669"/>
    <property type="project" value="UniProtKB-KW"/>
</dbReference>
<comment type="similarity">
    <text evidence="2">Belongs to the ABC transporter superfamily. ABCG family. PDR (TC 3.A.1.205) subfamily.</text>
</comment>
<evidence type="ECO:0000256" key="10">
    <source>
        <dbReference type="SAM" id="MobiDB-lite"/>
    </source>
</evidence>
<evidence type="ECO:0000256" key="2">
    <source>
        <dbReference type="ARBA" id="ARBA00006012"/>
    </source>
</evidence>
<dbReference type="InterPro" id="IPR034003">
    <property type="entry name" value="ABCG_PDR_2"/>
</dbReference>
<evidence type="ECO:0000256" key="8">
    <source>
        <dbReference type="ARBA" id="ARBA00022989"/>
    </source>
</evidence>
<feature type="transmembrane region" description="Helical" evidence="11">
    <location>
        <begin position="1443"/>
        <end position="1466"/>
    </location>
</feature>
<dbReference type="PRINTS" id="PR00625">
    <property type="entry name" value="JDOMAIN"/>
</dbReference>
<keyword evidence="6" id="KW-0547">Nucleotide-binding</keyword>
<dbReference type="SUPFAM" id="SSF46565">
    <property type="entry name" value="Chaperone J-domain"/>
    <property type="match status" value="1"/>
</dbReference>
<dbReference type="GO" id="GO:0016887">
    <property type="term" value="F:ATP hydrolysis activity"/>
    <property type="evidence" value="ECO:0007669"/>
    <property type="project" value="InterPro"/>
</dbReference>
<dbReference type="SMART" id="SM00382">
    <property type="entry name" value="AAA"/>
    <property type="match status" value="2"/>
</dbReference>
<feature type="region of interest" description="Disordered" evidence="10">
    <location>
        <begin position="915"/>
        <end position="969"/>
    </location>
</feature>
<dbReference type="PANTHER" id="PTHR19241">
    <property type="entry name" value="ATP-BINDING CASSETTE TRANSPORTER"/>
    <property type="match status" value="1"/>
</dbReference>
<gene>
    <name evidence="14" type="ORF">C2E21_1041</name>
</gene>
<organism evidence="14 15">
    <name type="scientific">Chlorella sorokiniana</name>
    <name type="common">Freshwater green alga</name>
    <dbReference type="NCBI Taxonomy" id="3076"/>
    <lineage>
        <taxon>Eukaryota</taxon>
        <taxon>Viridiplantae</taxon>
        <taxon>Chlorophyta</taxon>
        <taxon>core chlorophytes</taxon>
        <taxon>Trebouxiophyceae</taxon>
        <taxon>Chlorellales</taxon>
        <taxon>Chlorellaceae</taxon>
        <taxon>Chlorella clade</taxon>
        <taxon>Chlorella</taxon>
    </lineage>
</organism>
<keyword evidence="9 11" id="KW-0472">Membrane</keyword>
<keyword evidence="15" id="KW-1185">Reference proteome</keyword>
<dbReference type="SMART" id="SM00271">
    <property type="entry name" value="DnaJ"/>
    <property type="match status" value="1"/>
</dbReference>
<dbReference type="InterPro" id="IPR027417">
    <property type="entry name" value="P-loop_NTPase"/>
</dbReference>
<dbReference type="InterPro" id="IPR043926">
    <property type="entry name" value="ABCG_dom"/>
</dbReference>
<dbReference type="InterPro" id="IPR003593">
    <property type="entry name" value="AAA+_ATPase"/>
</dbReference>
<evidence type="ECO:0000256" key="6">
    <source>
        <dbReference type="ARBA" id="ARBA00022741"/>
    </source>
</evidence>
<evidence type="ECO:0000256" key="9">
    <source>
        <dbReference type="ARBA" id="ARBA00023136"/>
    </source>
</evidence>
<feature type="transmembrane region" description="Helical" evidence="11">
    <location>
        <begin position="104"/>
        <end position="124"/>
    </location>
</feature>
<evidence type="ECO:0000259" key="13">
    <source>
        <dbReference type="PROSITE" id="PS50893"/>
    </source>
</evidence>
<feature type="transmembrane region" description="Helical" evidence="11">
    <location>
        <begin position="617"/>
        <end position="637"/>
    </location>
</feature>
<feature type="transmembrane region" description="Helical" evidence="11">
    <location>
        <begin position="758"/>
        <end position="776"/>
    </location>
</feature>
<evidence type="ECO:0000256" key="5">
    <source>
        <dbReference type="ARBA" id="ARBA00022737"/>
    </source>
</evidence>
<dbReference type="GO" id="GO:0016020">
    <property type="term" value="C:membrane"/>
    <property type="evidence" value="ECO:0007669"/>
    <property type="project" value="UniProtKB-SubCell"/>
</dbReference>
<protein>
    <submittedName>
        <fullName evidence="14">Pleiotropic drug resistance 1</fullName>
    </submittedName>
</protein>
<dbReference type="Pfam" id="PF00226">
    <property type="entry name" value="DnaJ"/>
    <property type="match status" value="1"/>
</dbReference>
<dbReference type="Pfam" id="PF01061">
    <property type="entry name" value="ABC2_membrane"/>
    <property type="match status" value="2"/>
</dbReference>
<dbReference type="Pfam" id="PF00005">
    <property type="entry name" value="ABC_tran"/>
    <property type="match status" value="2"/>
</dbReference>
<dbReference type="GO" id="GO:0071944">
    <property type="term" value="C:cell periphery"/>
    <property type="evidence" value="ECO:0007669"/>
    <property type="project" value="UniProtKB-ARBA"/>
</dbReference>
<feature type="transmembrane region" description="Helical" evidence="11">
    <location>
        <begin position="727"/>
        <end position="751"/>
    </location>
</feature>
<feature type="transmembrane region" description="Helical" evidence="11">
    <location>
        <begin position="1472"/>
        <end position="1491"/>
    </location>
</feature>
<dbReference type="InterPro" id="IPR013525">
    <property type="entry name" value="ABC2_TM"/>
</dbReference>
<dbReference type="Proteomes" id="UP000239899">
    <property type="component" value="Unassembled WGS sequence"/>
</dbReference>
<dbReference type="Pfam" id="PF19055">
    <property type="entry name" value="ABC2_membrane_7"/>
    <property type="match status" value="1"/>
</dbReference>
<reference evidence="14 15" key="1">
    <citation type="journal article" date="2018" name="Plant J.">
        <title>Genome sequences of Chlorella sorokiniana UTEX 1602 and Micractinium conductrix SAG 241.80: implications to maltose excretion by a green alga.</title>
        <authorList>
            <person name="Arriola M.B."/>
            <person name="Velmurugan N."/>
            <person name="Zhang Y."/>
            <person name="Plunkett M.H."/>
            <person name="Hondzo H."/>
            <person name="Barney B.M."/>
        </authorList>
    </citation>
    <scope>NUCLEOTIDE SEQUENCE [LARGE SCALE GENOMIC DNA]</scope>
    <source>
        <strain evidence="15">UTEX 1602</strain>
    </source>
</reference>
<keyword evidence="4 11" id="KW-0812">Transmembrane</keyword>
<comment type="caution">
    <text evidence="14">The sequence shown here is derived from an EMBL/GenBank/DDBJ whole genome shotgun (WGS) entry which is preliminary data.</text>
</comment>
<feature type="transmembrane region" description="Helical" evidence="11">
    <location>
        <begin position="1325"/>
        <end position="1346"/>
    </location>
</feature>
<feature type="transmembrane region" description="Helical" evidence="11">
    <location>
        <begin position="1415"/>
        <end position="1436"/>
    </location>
</feature>
<evidence type="ECO:0000313" key="14">
    <source>
        <dbReference type="EMBL" id="PRW60703.1"/>
    </source>
</evidence>
<sequence length="1585" mass="174488">MESNRAYTDPLSVLGLPPTASREDVKAAFRRLALKVHPDVDPSPQAAARFREIKRATDMLLKGNYHAVTHAGPGPSSAHQAWQAYASAAHDAAHDWRPRSRNTALWFCLATLIGGFGVFGFALVSHDWLDGYRWLSPDVANERMKNPDGRRQQLVVLVDTDGVWRVVPLKKIGEHRKTLLAKGFQQAEDEGLGFLRKIRERVERAGLKAPEVEIRWRGLSVKSTVAVTDKPVPGPLDKLVAHLPFNKDKVLRKHTIIDNVNGILKPGRITLLLGTPGSGRSVLMKALSGRLRNEKALKVTYDELSYNGLCIDSGDFVPERSAAYIEQLDEHYGEMTVRETFQFSARVQGGRRERLLELEERERELGITSDADLHAYMAALMTSGKESLSVDVTLRTLGLDICAETLVGNAMLRGISGGQKKRVTAGEMLVGPSQVLFADEISTGLDSATTHDITMALRRQVHTNRTTALVALLQPAPETLDLFDDVMVLSYGQIIFHGPRELVLPFFQGRLGFQCPERKGIAEFLQEVPTLTDQDRFWAGNPADWRFISSHGIADAYYTTTEPGKAMVKELGVPFAKEDVDNSALATTRFGAKYREMWRACMRRGWTLQSRLRDVHIARLIQTVILATLVCLVFLQLDKDNVQDGNTMVSVLFFSVVNFMVASVPDIAIFVNSLPVWWKQKKAQFIPAWCVALEPIIPRLPWMLAETWVWTFLVYFGVGLHTSCRLLSFWGIMMATNFFSFTLGLALAAVIRHLAATMAIHSAFMLVFINTMGFALNPKDIPGGWKGAYWANPLSYFFRGLAANEFTSSDWSQPFNATAGPSPTLGEMVLSIRGLPTSYDFVWLGIFAWGVGSSLINFGICVWALRFFGRPRGREIMTEQAFEVHHHSRAGGSLETINKLVAASRGNLMSLWGEGGSPETVKSLNPSDSPGHSNGHSNGAANGAASGTGSPASNNVDLEGGEGRPVQGGSKLSFVPMCLTFSDVKYSVEYPKGMERLPGEEEGPHAGQLLLLKGISGSFRPGVLTALMGASGAGKTTLMDVLAGRKTVGTITGDIRLNGYPKQQNTFARVSGYCEQTDYHAPFATVLESLQFSARLRLPKSTPADVVEEFVQEVMGLIELTPLKNTMVGNPGSGLSVEQRKRLTIAVEIVANPSIVFMDEPTSGLDARAAGLVMRAIKATVNTGRTVVCTIHQPSLEIFSEFQELLLLKRGGETIYNGPIGADADHLIAYFQGIKGVEPIKPRINPANWMLEVTSPEAEESGNFDFAASYANSDLAEAANAMVANLSEPAPGVENLRYQDLEIVSHWVQTRELLIRNFRQLNRDLFYTVVRAVIVIAAAVVFATLYQDQGSGVSTFTQVLNVAGSIFVSSVFLGVIVCFAVQDVVSQRRTVLYRERGAGIYGMVPYWAAEQLAEVPWIIMLATVYSLIVYWGMGFIADAGKFFLFWLFLILALFQFLFLGMAAVHLTPNLEASNAMAGFSFALVNVFCGFLRTYPTMGNGYQWIYWITPTSYPIYGLVASQLGDVDTPTLLPDGVSSAPVNVFIDDYFGYKHSFIGWAILISIGFIVFFRLVALFAITKINHQSR</sequence>
<evidence type="ECO:0000313" key="15">
    <source>
        <dbReference type="Proteomes" id="UP000239899"/>
    </source>
</evidence>
<dbReference type="InterPro" id="IPR036869">
    <property type="entry name" value="J_dom_sf"/>
</dbReference>
<evidence type="ECO:0000256" key="7">
    <source>
        <dbReference type="ARBA" id="ARBA00022840"/>
    </source>
</evidence>
<dbReference type="FunFam" id="3.40.50.300:FF:000059">
    <property type="entry name" value="ABC transporter G family member 40"/>
    <property type="match status" value="1"/>
</dbReference>
<evidence type="ECO:0000256" key="4">
    <source>
        <dbReference type="ARBA" id="ARBA00022692"/>
    </source>
</evidence>
<comment type="subcellular location">
    <subcellularLocation>
        <location evidence="1">Membrane</location>
        <topology evidence="1">Multi-pass membrane protein</topology>
    </subcellularLocation>
</comment>
<feature type="transmembrane region" description="Helical" evidence="11">
    <location>
        <begin position="702"/>
        <end position="721"/>
    </location>
</feature>
<dbReference type="GO" id="GO:0140359">
    <property type="term" value="F:ABC-type transporter activity"/>
    <property type="evidence" value="ECO:0007669"/>
    <property type="project" value="InterPro"/>
</dbReference>
<feature type="transmembrane region" description="Helical" evidence="11">
    <location>
        <begin position="649"/>
        <end position="671"/>
    </location>
</feature>
<dbReference type="Gene3D" id="1.10.287.110">
    <property type="entry name" value="DnaJ domain"/>
    <property type="match status" value="1"/>
</dbReference>
<proteinExistence type="inferred from homology"/>
<feature type="domain" description="ABC transporter" evidence="13">
    <location>
        <begin position="979"/>
        <end position="1236"/>
    </location>
</feature>
<feature type="compositionally biased region" description="Polar residues" evidence="10">
    <location>
        <begin position="920"/>
        <end position="932"/>
    </location>
</feature>
<feature type="transmembrane region" description="Helical" evidence="11">
    <location>
        <begin position="1554"/>
        <end position="1577"/>
    </location>
</feature>
<keyword evidence="7" id="KW-0067">ATP-binding</keyword>
<dbReference type="Gene3D" id="3.40.50.300">
    <property type="entry name" value="P-loop containing nucleotide triphosphate hydrolases"/>
    <property type="match status" value="2"/>
</dbReference>
<evidence type="ECO:0000259" key="12">
    <source>
        <dbReference type="PROSITE" id="PS50076"/>
    </source>
</evidence>
<dbReference type="PROSITE" id="PS50893">
    <property type="entry name" value="ABC_TRANSPORTER_2"/>
    <property type="match status" value="2"/>
</dbReference>
<feature type="transmembrane region" description="Helical" evidence="11">
    <location>
        <begin position="841"/>
        <end position="865"/>
    </location>
</feature>
<evidence type="ECO:0000256" key="1">
    <source>
        <dbReference type="ARBA" id="ARBA00004141"/>
    </source>
</evidence>
<accession>A0A2P6U314</accession>
<feature type="domain" description="J" evidence="12">
    <location>
        <begin position="9"/>
        <end position="65"/>
    </location>
</feature>
<dbReference type="EMBL" id="LHPG02000002">
    <property type="protein sequence ID" value="PRW60703.1"/>
    <property type="molecule type" value="Genomic_DNA"/>
</dbReference>
<name>A0A2P6U314_CHLSO</name>
<evidence type="ECO:0000256" key="11">
    <source>
        <dbReference type="SAM" id="Phobius"/>
    </source>
</evidence>
<feature type="compositionally biased region" description="Low complexity" evidence="10">
    <location>
        <begin position="933"/>
        <end position="955"/>
    </location>
</feature>
<dbReference type="FunFam" id="3.40.50.300:FF:000179">
    <property type="entry name" value="ABC transporter G family member 34"/>
    <property type="match status" value="1"/>
</dbReference>
<feature type="transmembrane region" description="Helical" evidence="11">
    <location>
        <begin position="1358"/>
        <end position="1381"/>
    </location>
</feature>
<dbReference type="InterPro" id="IPR003439">
    <property type="entry name" value="ABC_transporter-like_ATP-bd"/>
</dbReference>
<keyword evidence="5" id="KW-0677">Repeat</keyword>
<dbReference type="PROSITE" id="PS50076">
    <property type="entry name" value="DNAJ_2"/>
    <property type="match status" value="1"/>
</dbReference>
<evidence type="ECO:0000256" key="3">
    <source>
        <dbReference type="ARBA" id="ARBA00022448"/>
    </source>
</evidence>
<keyword evidence="3" id="KW-0813">Transport</keyword>
<dbReference type="InterPro" id="IPR001623">
    <property type="entry name" value="DnaJ_domain"/>
</dbReference>
<keyword evidence="8 11" id="KW-1133">Transmembrane helix</keyword>
<dbReference type="STRING" id="3076.A0A2P6U314"/>
<dbReference type="CDD" id="cd03232">
    <property type="entry name" value="ABCG_PDR_domain2"/>
    <property type="match status" value="1"/>
</dbReference>
<feature type="domain" description="ABC transporter" evidence="13">
    <location>
        <begin position="240"/>
        <end position="516"/>
    </location>
</feature>
<dbReference type="SUPFAM" id="SSF52540">
    <property type="entry name" value="P-loop containing nucleoside triphosphate hydrolases"/>
    <property type="match status" value="2"/>
</dbReference>